<dbReference type="AlphaFoldDB" id="A0A225V1C2"/>
<dbReference type="Proteomes" id="UP000198211">
    <property type="component" value="Unassembled WGS sequence"/>
</dbReference>
<feature type="non-terminal residue" evidence="1">
    <location>
        <position position="1"/>
    </location>
</feature>
<proteinExistence type="predicted"/>
<evidence type="ECO:0000313" key="2">
    <source>
        <dbReference type="Proteomes" id="UP000198211"/>
    </source>
</evidence>
<reference evidence="2" key="1">
    <citation type="submission" date="2017-03" db="EMBL/GenBank/DDBJ databases">
        <title>Phytopthora megakarya and P. palmivora, two closely related causual agents of cacao black pod achieved similar genome size and gene model numbers by different mechanisms.</title>
        <authorList>
            <person name="Ali S."/>
            <person name="Shao J."/>
            <person name="Larry D.J."/>
            <person name="Kronmiller B."/>
            <person name="Shen D."/>
            <person name="Strem M.D."/>
            <person name="Melnick R.L."/>
            <person name="Guiltinan M.J."/>
            <person name="Tyler B.M."/>
            <person name="Meinhardt L.W."/>
            <person name="Bailey B.A."/>
        </authorList>
    </citation>
    <scope>NUCLEOTIDE SEQUENCE [LARGE SCALE GENOMIC DNA]</scope>
    <source>
        <strain evidence="2">zdho120</strain>
    </source>
</reference>
<sequence length="160" mass="18209">PSHAIVKNDKHLCSMDHALRDDYDISVPGHTMCTIFTRCSSKRCVLHVLVDTKINCCQASTLRCAYKEGEHSAELDGSSSPRQWAMTPAMKMYVQERLSTNHSITAQIHFTVIAVNVNSKEMQGPASKKDQVRDFVKRWRDKNRDDSMLPMEEMCAKIHV</sequence>
<protein>
    <submittedName>
        <fullName evidence="1">Uncharacterized protein</fullName>
    </submittedName>
</protein>
<accession>A0A225V1C2</accession>
<organism evidence="1 2">
    <name type="scientific">Phytophthora megakarya</name>
    <dbReference type="NCBI Taxonomy" id="4795"/>
    <lineage>
        <taxon>Eukaryota</taxon>
        <taxon>Sar</taxon>
        <taxon>Stramenopiles</taxon>
        <taxon>Oomycota</taxon>
        <taxon>Peronosporomycetes</taxon>
        <taxon>Peronosporales</taxon>
        <taxon>Peronosporaceae</taxon>
        <taxon>Phytophthora</taxon>
    </lineage>
</organism>
<dbReference type="EMBL" id="NBNE01009589">
    <property type="protein sequence ID" value="OWY98249.1"/>
    <property type="molecule type" value="Genomic_DNA"/>
</dbReference>
<gene>
    <name evidence="1" type="ORF">PHMEG_00031023</name>
</gene>
<comment type="caution">
    <text evidence="1">The sequence shown here is derived from an EMBL/GenBank/DDBJ whole genome shotgun (WGS) entry which is preliminary data.</text>
</comment>
<evidence type="ECO:0000313" key="1">
    <source>
        <dbReference type="EMBL" id="OWY98249.1"/>
    </source>
</evidence>
<name>A0A225V1C2_9STRA</name>
<dbReference type="OrthoDB" id="126630at2759"/>
<keyword evidence="2" id="KW-1185">Reference proteome</keyword>